<dbReference type="InterPro" id="IPR050072">
    <property type="entry name" value="Peptidase_M20A"/>
</dbReference>
<dbReference type="Proteomes" id="UP000318405">
    <property type="component" value="Unassembled WGS sequence"/>
</dbReference>
<evidence type="ECO:0000313" key="6">
    <source>
        <dbReference type="EMBL" id="TSH91772.1"/>
    </source>
</evidence>
<dbReference type="InterPro" id="IPR036264">
    <property type="entry name" value="Bact_exopeptidase_dim_dom"/>
</dbReference>
<protein>
    <submittedName>
        <fullName evidence="6">M20/M25/M40 family metallo-hydrolase</fullName>
    </submittedName>
</protein>
<reference evidence="6 7" key="1">
    <citation type="submission" date="2019-07" db="EMBL/GenBank/DDBJ databases">
        <title>Qingshengfaniella alkalisoli gen. nov., sp. nov., isolated from saline soil.</title>
        <authorList>
            <person name="Xu L."/>
            <person name="Huang X.-X."/>
            <person name="Sun J.-Q."/>
        </authorList>
    </citation>
    <scope>NUCLEOTIDE SEQUENCE [LARGE SCALE GENOMIC DNA]</scope>
    <source>
        <strain evidence="6 7">DSM 27279</strain>
    </source>
</reference>
<dbReference type="PROSITE" id="PS00758">
    <property type="entry name" value="ARGE_DAPE_CPG2_1"/>
    <property type="match status" value="1"/>
</dbReference>
<keyword evidence="2" id="KW-0479">Metal-binding</keyword>
<keyword evidence="3 6" id="KW-0378">Hydrolase</keyword>
<evidence type="ECO:0000256" key="3">
    <source>
        <dbReference type="ARBA" id="ARBA00022801"/>
    </source>
</evidence>
<feature type="domain" description="Peptidase M20 dimerisation" evidence="5">
    <location>
        <begin position="204"/>
        <end position="312"/>
    </location>
</feature>
<dbReference type="Gene3D" id="3.40.630.10">
    <property type="entry name" value="Zn peptidases"/>
    <property type="match status" value="1"/>
</dbReference>
<dbReference type="InterPro" id="IPR002933">
    <property type="entry name" value="Peptidase_M20"/>
</dbReference>
<dbReference type="OrthoDB" id="7055905at2"/>
<dbReference type="AlphaFoldDB" id="A0A556AFV6"/>
<dbReference type="SUPFAM" id="SSF55031">
    <property type="entry name" value="Bacterial exopeptidase dimerisation domain"/>
    <property type="match status" value="1"/>
</dbReference>
<comment type="caution">
    <text evidence="6">The sequence shown here is derived from an EMBL/GenBank/DDBJ whole genome shotgun (WGS) entry which is preliminary data.</text>
</comment>
<keyword evidence="7" id="KW-1185">Reference proteome</keyword>
<comment type="cofactor">
    <cofactor evidence="1">
        <name>Zn(2+)</name>
        <dbReference type="ChEBI" id="CHEBI:29105"/>
    </cofactor>
</comment>
<dbReference type="GO" id="GO:0016787">
    <property type="term" value="F:hydrolase activity"/>
    <property type="evidence" value="ECO:0007669"/>
    <property type="project" value="UniProtKB-KW"/>
</dbReference>
<dbReference type="RefSeq" id="WP_143949661.1">
    <property type="nucleotide sequence ID" value="NZ_BAABMB010000001.1"/>
</dbReference>
<dbReference type="InterPro" id="IPR001261">
    <property type="entry name" value="ArgE/DapE_CS"/>
</dbReference>
<evidence type="ECO:0000256" key="4">
    <source>
        <dbReference type="ARBA" id="ARBA00022833"/>
    </source>
</evidence>
<proteinExistence type="predicted"/>
<dbReference type="InterPro" id="IPR011650">
    <property type="entry name" value="Peptidase_M20_dimer"/>
</dbReference>
<dbReference type="Gene3D" id="3.30.70.360">
    <property type="match status" value="1"/>
</dbReference>
<evidence type="ECO:0000256" key="1">
    <source>
        <dbReference type="ARBA" id="ARBA00001947"/>
    </source>
</evidence>
<organism evidence="6 7">
    <name type="scientific">Verticiella sediminum</name>
    <dbReference type="NCBI Taxonomy" id="1247510"/>
    <lineage>
        <taxon>Bacteria</taxon>
        <taxon>Pseudomonadati</taxon>
        <taxon>Pseudomonadota</taxon>
        <taxon>Betaproteobacteria</taxon>
        <taxon>Burkholderiales</taxon>
        <taxon>Alcaligenaceae</taxon>
        <taxon>Verticiella</taxon>
    </lineage>
</organism>
<evidence type="ECO:0000256" key="2">
    <source>
        <dbReference type="ARBA" id="ARBA00022723"/>
    </source>
</evidence>
<dbReference type="Pfam" id="PF01546">
    <property type="entry name" value="Peptidase_M20"/>
    <property type="match status" value="1"/>
</dbReference>
<dbReference type="EMBL" id="VLTJ01000033">
    <property type="protein sequence ID" value="TSH91772.1"/>
    <property type="molecule type" value="Genomic_DNA"/>
</dbReference>
<gene>
    <name evidence="6" type="ORF">FOZ76_17920</name>
</gene>
<keyword evidence="4" id="KW-0862">Zinc</keyword>
<dbReference type="Pfam" id="PF07687">
    <property type="entry name" value="M20_dimer"/>
    <property type="match status" value="1"/>
</dbReference>
<dbReference type="SUPFAM" id="SSF53187">
    <property type="entry name" value="Zn-dependent exopeptidases"/>
    <property type="match status" value="1"/>
</dbReference>
<dbReference type="PANTHER" id="PTHR43808">
    <property type="entry name" value="ACETYLORNITHINE DEACETYLASE"/>
    <property type="match status" value="1"/>
</dbReference>
<name>A0A556AFV6_9BURK</name>
<dbReference type="GO" id="GO:0046872">
    <property type="term" value="F:metal ion binding"/>
    <property type="evidence" value="ECO:0007669"/>
    <property type="project" value="UniProtKB-KW"/>
</dbReference>
<sequence length="421" mass="45195">MSNRSTPYALLDAILANEATWQTSFLQRLVQTPSDNPPGDCAPIARVAAEMLTALGWTVEQHEVPADLVRANGMRSAINLIVRRSFGSGGPVIAMNAHGDVVPPGDGWRHEPYGGDIEEDAEHGPCLYGRGAAVSKSDFATYAWALLALERLAAQDVRLNGTVELHFTFDEEAGGDIGPRWLLAEGLSKPDYAISAGFSYAVVVAHNGCLHLEVTVRGKQAHAAMPDTGVDALQASTHMLQALYAFRETLARRASSVPGISHPTLNVGLIQGGINTNVVPDKVSFRLDRRIVPEETGQDVEGELRELIAQAAAACPGIAVDVQRIMHARALAQLPGTRELVAPLQRHAGEIFGTEIAEVGSPLYTDARHYAEFGVPTVLYGAGPRTLAEARGHNSDENIRLRDLQGATQVIARTLHDLLAR</sequence>
<evidence type="ECO:0000259" key="5">
    <source>
        <dbReference type="Pfam" id="PF07687"/>
    </source>
</evidence>
<evidence type="ECO:0000313" key="7">
    <source>
        <dbReference type="Proteomes" id="UP000318405"/>
    </source>
</evidence>
<accession>A0A556AFV6</accession>